<evidence type="ECO:0000313" key="2">
    <source>
        <dbReference type="Proteomes" id="UP001187143"/>
    </source>
</evidence>
<evidence type="ECO:0000313" key="1">
    <source>
        <dbReference type="EMBL" id="MDV7010766.1"/>
    </source>
</evidence>
<dbReference type="AlphaFoldDB" id="A0AAE4U7P6"/>
<sequence length="83" mass="9854">MSDTDPWLPRFEKRDDHWVVHFAGQEWWLLTTPKAEETEQWAHTWGARHNFHPFHKVELSFQMALHPPTPDLSIPDNIILGDN</sequence>
<organism evidence="1 2">
    <name type="scientific">Mycobacterium intracellulare</name>
    <dbReference type="NCBI Taxonomy" id="1767"/>
    <lineage>
        <taxon>Bacteria</taxon>
        <taxon>Bacillati</taxon>
        <taxon>Actinomycetota</taxon>
        <taxon>Actinomycetes</taxon>
        <taxon>Mycobacteriales</taxon>
        <taxon>Mycobacteriaceae</taxon>
        <taxon>Mycobacterium</taxon>
        <taxon>Mycobacterium avium complex (MAC)</taxon>
    </lineage>
</organism>
<name>A0AAE4U7P6_MYCIT</name>
<comment type="caution">
    <text evidence="1">The sequence shown here is derived from an EMBL/GenBank/DDBJ whole genome shotgun (WGS) entry which is preliminary data.</text>
</comment>
<dbReference type="EMBL" id="JAWLLD010000001">
    <property type="protein sequence ID" value="MDV7010766.1"/>
    <property type="molecule type" value="Genomic_DNA"/>
</dbReference>
<dbReference type="Proteomes" id="UP001187143">
    <property type="component" value="Unassembled WGS sequence"/>
</dbReference>
<proteinExistence type="predicted"/>
<gene>
    <name evidence="1" type="ORF">R4F53_00395</name>
</gene>
<reference evidence="1" key="1">
    <citation type="submission" date="2023-10" db="EMBL/GenBank/DDBJ databases">
        <title>Characterization and genome sequence of Mycobacterium intracellulare ABSURDO, a novel pathogenic isolate with three colony morphotypes that vary in growth and acid-fastness.</title>
        <authorList>
            <person name="Jude B.A."/>
            <person name="Robinson R.T."/>
        </authorList>
    </citation>
    <scope>NUCLEOTIDE SEQUENCE</scope>
    <source>
        <strain evidence="1">ABSURDO Component B</strain>
    </source>
</reference>
<accession>A0AAE4U7P6</accession>
<protein>
    <submittedName>
        <fullName evidence="1">Uncharacterized protein</fullName>
    </submittedName>
</protein>
<dbReference type="RefSeq" id="WP_317727074.1">
    <property type="nucleotide sequence ID" value="NZ_JAWLLC010000002.1"/>
</dbReference>